<proteinExistence type="predicted"/>
<dbReference type="Proteomes" id="UP000584642">
    <property type="component" value="Unassembled WGS sequence"/>
</dbReference>
<dbReference type="Gene3D" id="3.10.450.710">
    <property type="entry name" value="Tgt2/MlaC"/>
    <property type="match status" value="1"/>
</dbReference>
<dbReference type="Pfam" id="PF05494">
    <property type="entry name" value="MlaC"/>
    <property type="match status" value="1"/>
</dbReference>
<dbReference type="NCBIfam" id="TIGR03481">
    <property type="entry name" value="HpnM"/>
    <property type="match status" value="1"/>
</dbReference>
<dbReference type="InterPro" id="IPR008869">
    <property type="entry name" value="MlaC/ttg2D"/>
</dbReference>
<keyword evidence="3" id="KW-1185">Reference proteome</keyword>
<reference evidence="2 3" key="1">
    <citation type="submission" date="2020-05" db="EMBL/GenBank/DDBJ databases">
        <title>Azospirillum oleiclasticum sp. nov, a nitrogen-fixing and heavy crude oil-emulsifying bacterium isolated from the crude oil of Yumen Oilfield.</title>
        <authorList>
            <person name="Wu D."/>
            <person name="Cai M."/>
            <person name="Zhang X."/>
        </authorList>
    </citation>
    <scope>NUCLEOTIDE SEQUENCE [LARGE SCALE GENOMIC DNA]</scope>
    <source>
        <strain evidence="2 3">ROY-1-1-2</strain>
    </source>
</reference>
<dbReference type="PROSITE" id="PS51318">
    <property type="entry name" value="TAT"/>
    <property type="match status" value="1"/>
</dbReference>
<feature type="signal peptide" evidence="1">
    <location>
        <begin position="1"/>
        <end position="33"/>
    </location>
</feature>
<feature type="chain" id="PRO_5047505419" evidence="1">
    <location>
        <begin position="34"/>
        <end position="212"/>
    </location>
</feature>
<dbReference type="InterPro" id="IPR006311">
    <property type="entry name" value="TAT_signal"/>
</dbReference>
<name>A0ABX2TGJ8_9PROT</name>
<keyword evidence="1" id="KW-0732">Signal</keyword>
<accession>A0ABX2TGJ8</accession>
<organism evidence="2 3">
    <name type="scientific">Azospirillum oleiclasticum</name>
    <dbReference type="NCBI Taxonomy" id="2735135"/>
    <lineage>
        <taxon>Bacteria</taxon>
        <taxon>Pseudomonadati</taxon>
        <taxon>Pseudomonadota</taxon>
        <taxon>Alphaproteobacteria</taxon>
        <taxon>Rhodospirillales</taxon>
        <taxon>Azospirillaceae</taxon>
        <taxon>Azospirillum</taxon>
    </lineage>
</organism>
<protein>
    <submittedName>
        <fullName evidence="2">Organic solvent ABC transporter</fullName>
    </submittedName>
</protein>
<dbReference type="InterPro" id="IPR017842">
    <property type="entry name" value="Hopanoid_biosyn-assoc_HpnM"/>
</dbReference>
<evidence type="ECO:0000256" key="1">
    <source>
        <dbReference type="SAM" id="SignalP"/>
    </source>
</evidence>
<sequence length="212" mass="23253">MIPDSRTVNRRTLLLAAAAGGALIALPVAPALAQDSPEAVLRRFFDTLLDAMKNGPQLGFRGRYDRIKPAFEAAFDVPFMTRVVAGAAWGNLPADAQARLIAAFTRFSVSSYARSFRKYDGERFDVKGTQQFPQGTLVLADIVPQGEKPIALNHLMRQDEAKRWRAFDVFLDGTISQLATRRSDFAATLRDHGPDGLIQELDGKSKGMEEGA</sequence>
<comment type="caution">
    <text evidence="2">The sequence shown here is derived from an EMBL/GenBank/DDBJ whole genome shotgun (WGS) entry which is preliminary data.</text>
</comment>
<dbReference type="InterPro" id="IPR042245">
    <property type="entry name" value="Tgt2/MlaC_sf"/>
</dbReference>
<gene>
    <name evidence="2" type="ORF">HND93_27095</name>
</gene>
<dbReference type="PANTHER" id="PTHR36573">
    <property type="entry name" value="INTERMEMBRANE PHOSPHOLIPID TRANSPORT SYSTEM BINDING PROTEIN MLAC"/>
    <property type="match status" value="1"/>
</dbReference>
<dbReference type="EMBL" id="JABFDB010000027">
    <property type="protein sequence ID" value="NYZ23383.1"/>
    <property type="molecule type" value="Genomic_DNA"/>
</dbReference>
<dbReference type="PANTHER" id="PTHR36573:SF1">
    <property type="entry name" value="INTERMEMBRANE PHOSPHOLIPID TRANSPORT SYSTEM BINDING PROTEIN MLAC"/>
    <property type="match status" value="1"/>
</dbReference>
<evidence type="ECO:0000313" key="3">
    <source>
        <dbReference type="Proteomes" id="UP000584642"/>
    </source>
</evidence>
<dbReference type="RefSeq" id="WP_180285161.1">
    <property type="nucleotide sequence ID" value="NZ_JABFDB010000027.1"/>
</dbReference>
<evidence type="ECO:0000313" key="2">
    <source>
        <dbReference type="EMBL" id="NYZ23383.1"/>
    </source>
</evidence>